<dbReference type="InterPro" id="IPR001834">
    <property type="entry name" value="CBR-like"/>
</dbReference>
<feature type="binding site" evidence="6">
    <location>
        <position position="679"/>
    </location>
    <ligand>
        <name>FAD</name>
        <dbReference type="ChEBI" id="CHEBI:57692"/>
    </ligand>
</feature>
<keyword evidence="9" id="KW-1185">Reference proteome</keyword>
<dbReference type="PANTHER" id="PTHR19370:SF211">
    <property type="entry name" value="NITRATE REDUCTASE [NADPH]"/>
    <property type="match status" value="1"/>
</dbReference>
<dbReference type="Proteomes" id="UP000283509">
    <property type="component" value="Unassembled WGS sequence"/>
</dbReference>
<dbReference type="InterPro" id="IPR046373">
    <property type="entry name" value="Acyl-CoA_Oxase/DH_mid-dom_sf"/>
</dbReference>
<evidence type="ECO:0000256" key="5">
    <source>
        <dbReference type="ARBA" id="ARBA00023002"/>
    </source>
</evidence>
<feature type="binding site" evidence="6">
    <location>
        <position position="671"/>
    </location>
    <ligand>
        <name>FAD</name>
        <dbReference type="ChEBI" id="CHEBI:57692"/>
    </ligand>
</feature>
<accession>A0A423SZL1</accession>
<dbReference type="InterPro" id="IPR037069">
    <property type="entry name" value="AcylCoA_DH/ox_N_sf"/>
</dbReference>
<comment type="cofactor">
    <cofactor evidence="1 6">
        <name>FAD</name>
        <dbReference type="ChEBI" id="CHEBI:57692"/>
    </cofactor>
</comment>
<dbReference type="InterPro" id="IPR001433">
    <property type="entry name" value="OxRdtase_FAD/NAD-bd"/>
</dbReference>
<evidence type="ECO:0000313" key="8">
    <source>
        <dbReference type="EMBL" id="ROT69458.1"/>
    </source>
</evidence>
<reference evidence="8 9" key="2">
    <citation type="submission" date="2019-01" db="EMBL/GenBank/DDBJ databases">
        <title>The decoding of complex shrimp genome reveals the adaptation for benthos swimmer, frequently molting mechanism and breeding impact on genome.</title>
        <authorList>
            <person name="Sun Y."/>
            <person name="Gao Y."/>
            <person name="Yu Y."/>
        </authorList>
    </citation>
    <scope>NUCLEOTIDE SEQUENCE [LARGE SCALE GENOMIC DNA]</scope>
    <source>
        <tissue evidence="8">Muscle</tissue>
    </source>
</reference>
<dbReference type="Pfam" id="PF02771">
    <property type="entry name" value="Acyl-CoA_dh_N"/>
    <property type="match status" value="1"/>
</dbReference>
<feature type="binding site" evidence="6">
    <location>
        <position position="720"/>
    </location>
    <ligand>
        <name>FAD</name>
        <dbReference type="ChEBI" id="CHEBI:57692"/>
    </ligand>
</feature>
<dbReference type="Pfam" id="PF00175">
    <property type="entry name" value="NAD_binding_1"/>
    <property type="match status" value="1"/>
</dbReference>
<dbReference type="SUPFAM" id="SSF56645">
    <property type="entry name" value="Acyl-CoA dehydrogenase NM domain-like"/>
    <property type="match status" value="1"/>
</dbReference>
<dbReference type="PROSITE" id="PS51384">
    <property type="entry name" value="FAD_FR"/>
    <property type="match status" value="1"/>
</dbReference>
<dbReference type="Gene3D" id="2.40.30.10">
    <property type="entry name" value="Translation factors"/>
    <property type="match status" value="1"/>
</dbReference>
<dbReference type="InterPro" id="IPR008333">
    <property type="entry name" value="Cbr1-like_FAD-bd_dom"/>
</dbReference>
<evidence type="ECO:0000256" key="1">
    <source>
        <dbReference type="ARBA" id="ARBA00001974"/>
    </source>
</evidence>
<feature type="binding site" evidence="6">
    <location>
        <position position="669"/>
    </location>
    <ligand>
        <name>FAD</name>
        <dbReference type="ChEBI" id="CHEBI:57692"/>
    </ligand>
</feature>
<gene>
    <name evidence="8" type="ORF">C7M84_012351</name>
</gene>
<dbReference type="InterPro" id="IPR036250">
    <property type="entry name" value="AcylCo_DH-like_C"/>
</dbReference>
<comment type="caution">
    <text evidence="8">The sequence shown here is derived from an EMBL/GenBank/DDBJ whole genome shotgun (WGS) entry which is preliminary data.</text>
</comment>
<dbReference type="InterPro" id="IPR009075">
    <property type="entry name" value="AcylCo_DH/oxidase_C"/>
</dbReference>
<dbReference type="Pfam" id="PF00970">
    <property type="entry name" value="FAD_binding_6"/>
    <property type="match status" value="1"/>
</dbReference>
<dbReference type="InterPro" id="IPR013786">
    <property type="entry name" value="AcylCoA_DH/ox_N"/>
</dbReference>
<keyword evidence="5" id="KW-0560">Oxidoreductase</keyword>
<dbReference type="AlphaFoldDB" id="A0A423SZL1"/>
<feature type="domain" description="FAD-binding FR-type" evidence="7">
    <location>
        <begin position="600"/>
        <end position="703"/>
    </location>
</feature>
<dbReference type="GO" id="GO:0050660">
    <property type="term" value="F:flavin adenine dinucleotide binding"/>
    <property type="evidence" value="ECO:0007669"/>
    <property type="project" value="InterPro"/>
</dbReference>
<dbReference type="GO" id="GO:0005783">
    <property type="term" value="C:endoplasmic reticulum"/>
    <property type="evidence" value="ECO:0007669"/>
    <property type="project" value="TreeGrafter"/>
</dbReference>
<dbReference type="SUPFAM" id="SSF47203">
    <property type="entry name" value="Acyl-CoA dehydrogenase C-terminal domain-like"/>
    <property type="match status" value="1"/>
</dbReference>
<dbReference type="Gene3D" id="1.10.540.10">
    <property type="entry name" value="Acyl-CoA dehydrogenase/oxidase, N-terminal domain"/>
    <property type="match status" value="1"/>
</dbReference>
<dbReference type="Gene3D" id="2.40.110.10">
    <property type="entry name" value="Butyryl-CoA Dehydrogenase, subunit A, domain 2"/>
    <property type="match status" value="1"/>
</dbReference>
<sequence>MKPWGRSEYWGLGAEYDPDWVLTEAQKQLRAELIELCRTKIRPRAPHFDRTYEYPRASMNDLAELRLLGLQVPEELGGRGENHVCVSMVAETIARYGCPSTAMGSIEDFETTLQGGMHQAAVTTMLFRHHSNPRIRDLLSRLDKERLVGTVVFSDPATGTHFWYPLSSKVRQIDEDTVQMLKVASWATSAGLADWYSVQTVSPQPGHSTYSNLSIFLVFKDEVRASTDNWSAMGMHGNQSGPLVVEGKFPLDRMVGPAGDGGKSNDECGIVLLHQPCLSVERHRPRLPRRRQETRDPEGARRHGHARVRLPDCAGLFRRVHHQHQRIEGTKFQHWLWQAKFTAAKNVVKVSDKMLFACGGSGYRTELGLERLLRDGKSGWVMGPTNEVIRQLVGKSRSTRFFFGPLARASRPASLQHEMQKLTLEEKGALAKNSLQEVAGAEGGSCVAYPTRGTADCDVIKRDTLRVLFCVCEFPLFALSLRLLSPFLSSSLDLSSSLSRTPLLLSGLSSLLFSPLSFQSLWSGAGLLLYLLSSLSLLFLSRSLVLSSSLSLYRSSVSLRLRSLSPLFFPFSAPPSSLSLSPASTTTSDGVQHDPALRPDSWTALKLLSRADLTGNMAVFTFALPKSTDHTGCLPGQYVMVRVAVAGKEHLRYFSPVSRPDDFGRIELVLKFETQGVMSRFFQDLKPGDQIDFQGPCGGLEYEANTLTDLTVLASGAGVTPGLQLVRCVAQLPEDETRITLLYFSETVDEFLCREELDRYCEKDSRIRVVYSVGEAPQDWEGEEGFINTDLISKHVPEANSSKHKVVVCGGVTMSISCLHSLRSLGYKSSSIFVFGQFGAELVRSVYGKTCKLSTHLCGEEL</sequence>
<dbReference type="SUPFAM" id="SSF52343">
    <property type="entry name" value="Ferredoxin reductase-like, C-terminal NADP-linked domain"/>
    <property type="match status" value="1"/>
</dbReference>
<evidence type="ECO:0000256" key="4">
    <source>
        <dbReference type="ARBA" id="ARBA00022827"/>
    </source>
</evidence>
<keyword evidence="3 6" id="KW-0285">Flavoprotein</keyword>
<dbReference type="Gene3D" id="3.40.50.80">
    <property type="entry name" value="Nucleotide-binding domain of ferredoxin-NADP reductase (FNR) module"/>
    <property type="match status" value="1"/>
</dbReference>
<protein>
    <submittedName>
        <fullName evidence="8">Acyl-CoA dehydrogenase</fullName>
    </submittedName>
</protein>
<feature type="binding site" evidence="6">
    <location>
        <position position="652"/>
    </location>
    <ligand>
        <name>FAD</name>
        <dbReference type="ChEBI" id="CHEBI:57692"/>
    </ligand>
</feature>
<evidence type="ECO:0000256" key="3">
    <source>
        <dbReference type="ARBA" id="ARBA00022630"/>
    </source>
</evidence>
<dbReference type="InterPro" id="IPR017927">
    <property type="entry name" value="FAD-bd_FR_type"/>
</dbReference>
<proteinExistence type="inferred from homology"/>
<dbReference type="EMBL" id="QCYY01002563">
    <property type="protein sequence ID" value="ROT69458.1"/>
    <property type="molecule type" value="Genomic_DNA"/>
</dbReference>
<feature type="binding site" evidence="6">
    <location>
        <position position="678"/>
    </location>
    <ligand>
        <name>FAD</name>
        <dbReference type="ChEBI" id="CHEBI:57692"/>
    </ligand>
</feature>
<organism evidence="8 9">
    <name type="scientific">Penaeus vannamei</name>
    <name type="common">Whiteleg shrimp</name>
    <name type="synonym">Litopenaeus vannamei</name>
    <dbReference type="NCBI Taxonomy" id="6689"/>
    <lineage>
        <taxon>Eukaryota</taxon>
        <taxon>Metazoa</taxon>
        <taxon>Ecdysozoa</taxon>
        <taxon>Arthropoda</taxon>
        <taxon>Crustacea</taxon>
        <taxon>Multicrustacea</taxon>
        <taxon>Malacostraca</taxon>
        <taxon>Eumalacostraca</taxon>
        <taxon>Eucarida</taxon>
        <taxon>Decapoda</taxon>
        <taxon>Dendrobranchiata</taxon>
        <taxon>Penaeoidea</taxon>
        <taxon>Penaeidae</taxon>
        <taxon>Penaeus</taxon>
    </lineage>
</organism>
<dbReference type="SUPFAM" id="SSF63380">
    <property type="entry name" value="Riboflavin synthase domain-like"/>
    <property type="match status" value="1"/>
</dbReference>
<dbReference type="InterPro" id="IPR009100">
    <property type="entry name" value="AcylCoA_DH/oxidase_NM_dom_sf"/>
</dbReference>
<evidence type="ECO:0000256" key="6">
    <source>
        <dbReference type="PIRSR" id="PIRSR601834-1"/>
    </source>
</evidence>
<dbReference type="PRINTS" id="PR00406">
    <property type="entry name" value="CYTB5RDTASE"/>
</dbReference>
<dbReference type="CDD" id="cd06183">
    <property type="entry name" value="cyt_b5_reduct_like"/>
    <property type="match status" value="1"/>
</dbReference>
<name>A0A423SZL1_PENVA</name>
<dbReference type="STRING" id="6689.A0A423SZL1"/>
<evidence type="ECO:0000259" key="7">
    <source>
        <dbReference type="PROSITE" id="PS51384"/>
    </source>
</evidence>
<dbReference type="GO" id="GO:0016627">
    <property type="term" value="F:oxidoreductase activity, acting on the CH-CH group of donors"/>
    <property type="evidence" value="ECO:0007669"/>
    <property type="project" value="InterPro"/>
</dbReference>
<dbReference type="Gene3D" id="1.20.140.10">
    <property type="entry name" value="Butyryl-CoA Dehydrogenase, subunit A, domain 3"/>
    <property type="match status" value="1"/>
</dbReference>
<dbReference type="InterPro" id="IPR017938">
    <property type="entry name" value="Riboflavin_synthase-like_b-brl"/>
</dbReference>
<reference evidence="8 9" key="1">
    <citation type="submission" date="2018-04" db="EMBL/GenBank/DDBJ databases">
        <authorList>
            <person name="Zhang X."/>
            <person name="Yuan J."/>
            <person name="Li F."/>
            <person name="Xiang J."/>
        </authorList>
    </citation>
    <scope>NUCLEOTIDE SEQUENCE [LARGE SCALE GENOMIC DNA]</scope>
    <source>
        <tissue evidence="8">Muscle</tissue>
    </source>
</reference>
<dbReference type="Pfam" id="PF00441">
    <property type="entry name" value="Acyl-CoA_dh_1"/>
    <property type="match status" value="1"/>
</dbReference>
<dbReference type="InterPro" id="IPR039261">
    <property type="entry name" value="FNR_nucleotide-bd"/>
</dbReference>
<evidence type="ECO:0000256" key="2">
    <source>
        <dbReference type="ARBA" id="ARBA00009347"/>
    </source>
</evidence>
<evidence type="ECO:0000313" key="9">
    <source>
        <dbReference type="Proteomes" id="UP000283509"/>
    </source>
</evidence>
<dbReference type="PANTHER" id="PTHR19370">
    <property type="entry name" value="NADH-CYTOCHROME B5 REDUCTASE"/>
    <property type="match status" value="1"/>
</dbReference>
<comment type="similarity">
    <text evidence="2">Belongs to the acyl-CoA dehydrogenase family.</text>
</comment>
<keyword evidence="4 6" id="KW-0274">FAD</keyword>
<dbReference type="OrthoDB" id="432685at2759"/>